<feature type="compositionally biased region" description="Polar residues" evidence="1">
    <location>
        <begin position="39"/>
        <end position="53"/>
    </location>
</feature>
<evidence type="ECO:0000313" key="2">
    <source>
        <dbReference type="EMBL" id="MCE3214704.1"/>
    </source>
</evidence>
<proteinExistence type="predicted"/>
<protein>
    <submittedName>
        <fullName evidence="2">Uncharacterized protein</fullName>
    </submittedName>
</protein>
<reference evidence="2 3" key="1">
    <citation type="journal article" date="2021" name="BMC Genomics">
        <title>Datura genome reveals duplications of psychoactive alkaloid biosynthetic genes and high mutation rate following tissue culture.</title>
        <authorList>
            <person name="Rajewski A."/>
            <person name="Carter-House D."/>
            <person name="Stajich J."/>
            <person name="Litt A."/>
        </authorList>
    </citation>
    <scope>NUCLEOTIDE SEQUENCE [LARGE SCALE GENOMIC DNA]</scope>
    <source>
        <strain evidence="2">AR-01</strain>
    </source>
</reference>
<dbReference type="EMBL" id="JACEIK010009795">
    <property type="protein sequence ID" value="MCE3214704.1"/>
    <property type="molecule type" value="Genomic_DNA"/>
</dbReference>
<dbReference type="Proteomes" id="UP000823775">
    <property type="component" value="Unassembled WGS sequence"/>
</dbReference>
<keyword evidence="3" id="KW-1185">Reference proteome</keyword>
<evidence type="ECO:0000313" key="3">
    <source>
        <dbReference type="Proteomes" id="UP000823775"/>
    </source>
</evidence>
<feature type="region of interest" description="Disordered" evidence="1">
    <location>
        <begin position="19"/>
        <end position="70"/>
    </location>
</feature>
<organism evidence="2 3">
    <name type="scientific">Datura stramonium</name>
    <name type="common">Jimsonweed</name>
    <name type="synonym">Common thornapple</name>
    <dbReference type="NCBI Taxonomy" id="4076"/>
    <lineage>
        <taxon>Eukaryota</taxon>
        <taxon>Viridiplantae</taxon>
        <taxon>Streptophyta</taxon>
        <taxon>Embryophyta</taxon>
        <taxon>Tracheophyta</taxon>
        <taxon>Spermatophyta</taxon>
        <taxon>Magnoliopsida</taxon>
        <taxon>eudicotyledons</taxon>
        <taxon>Gunneridae</taxon>
        <taxon>Pentapetalae</taxon>
        <taxon>asterids</taxon>
        <taxon>lamiids</taxon>
        <taxon>Solanales</taxon>
        <taxon>Solanaceae</taxon>
        <taxon>Solanoideae</taxon>
        <taxon>Datureae</taxon>
        <taxon>Datura</taxon>
    </lineage>
</organism>
<gene>
    <name evidence="2" type="ORF">HAX54_053096</name>
</gene>
<evidence type="ECO:0000256" key="1">
    <source>
        <dbReference type="SAM" id="MobiDB-lite"/>
    </source>
</evidence>
<feature type="compositionally biased region" description="Basic and acidic residues" evidence="1">
    <location>
        <begin position="54"/>
        <end position="70"/>
    </location>
</feature>
<name>A0ABS8WT03_DATST</name>
<sequence length="70" mass="7937">MKSRMTILRPAKPLELWNPNELKKRGVKATNLPERQSKRQTASQKNGPQVQESIKSEQIHKSAADEVKDG</sequence>
<comment type="caution">
    <text evidence="2">The sequence shown here is derived from an EMBL/GenBank/DDBJ whole genome shotgun (WGS) entry which is preliminary data.</text>
</comment>
<accession>A0ABS8WT03</accession>